<evidence type="ECO:0000313" key="1">
    <source>
        <dbReference type="EMBL" id="GIY85618.1"/>
    </source>
</evidence>
<accession>A0AAV4WTH5</accession>
<name>A0AAV4WTH5_CAEEX</name>
<dbReference type="EMBL" id="BPLR01016670">
    <property type="protein sequence ID" value="GIY85618.1"/>
    <property type="molecule type" value="Genomic_DNA"/>
</dbReference>
<sequence>MSKFYWQKETGKTSITKIEYGFSCNIAYQASSNPHTEQSFSIKLMTFSFQRRWSGAIPARGACIENAKHVRIQQGRLRKKSKSWMECIMLSKN</sequence>
<dbReference type="Proteomes" id="UP001054945">
    <property type="component" value="Unassembled WGS sequence"/>
</dbReference>
<evidence type="ECO:0000313" key="2">
    <source>
        <dbReference type="Proteomes" id="UP001054945"/>
    </source>
</evidence>
<reference evidence="1 2" key="1">
    <citation type="submission" date="2021-06" db="EMBL/GenBank/DDBJ databases">
        <title>Caerostris extrusa draft genome.</title>
        <authorList>
            <person name="Kono N."/>
            <person name="Arakawa K."/>
        </authorList>
    </citation>
    <scope>NUCLEOTIDE SEQUENCE [LARGE SCALE GENOMIC DNA]</scope>
</reference>
<protein>
    <submittedName>
        <fullName evidence="1">Uncharacterized protein</fullName>
    </submittedName>
</protein>
<comment type="caution">
    <text evidence="1">The sequence shown here is derived from an EMBL/GenBank/DDBJ whole genome shotgun (WGS) entry which is preliminary data.</text>
</comment>
<dbReference type="AlphaFoldDB" id="A0AAV4WTH5"/>
<organism evidence="1 2">
    <name type="scientific">Caerostris extrusa</name>
    <name type="common">Bark spider</name>
    <name type="synonym">Caerostris bankana</name>
    <dbReference type="NCBI Taxonomy" id="172846"/>
    <lineage>
        <taxon>Eukaryota</taxon>
        <taxon>Metazoa</taxon>
        <taxon>Ecdysozoa</taxon>
        <taxon>Arthropoda</taxon>
        <taxon>Chelicerata</taxon>
        <taxon>Arachnida</taxon>
        <taxon>Araneae</taxon>
        <taxon>Araneomorphae</taxon>
        <taxon>Entelegynae</taxon>
        <taxon>Araneoidea</taxon>
        <taxon>Araneidae</taxon>
        <taxon>Caerostris</taxon>
    </lineage>
</organism>
<keyword evidence="2" id="KW-1185">Reference proteome</keyword>
<proteinExistence type="predicted"/>
<gene>
    <name evidence="1" type="ORF">CEXT_737311</name>
</gene>